<gene>
    <name evidence="9" type="ORF">PSIN1315_LOCUS2348</name>
</gene>
<dbReference type="Gene3D" id="2.60.120.10">
    <property type="entry name" value="Jelly Rolls"/>
    <property type="match status" value="1"/>
</dbReference>
<dbReference type="Pfam" id="PF00128">
    <property type="entry name" value="Alpha-amylase"/>
    <property type="match status" value="1"/>
</dbReference>
<evidence type="ECO:0000256" key="4">
    <source>
        <dbReference type="ARBA" id="ARBA00022801"/>
    </source>
</evidence>
<protein>
    <recommendedName>
        <fullName evidence="3">alpha-amylase</fullName>
        <ecNumber evidence="3">3.2.1.1</ecNumber>
    </recommendedName>
    <alternativeName>
        <fullName evidence="6">1,4-alpha-D-glucan glucanohydrolase</fullName>
    </alternativeName>
</protein>
<evidence type="ECO:0000256" key="7">
    <source>
        <dbReference type="SAM" id="Coils"/>
    </source>
</evidence>
<evidence type="ECO:0000256" key="1">
    <source>
        <dbReference type="ARBA" id="ARBA00000548"/>
    </source>
</evidence>
<dbReference type="GO" id="GO:0005975">
    <property type="term" value="P:carbohydrate metabolic process"/>
    <property type="evidence" value="ECO:0007669"/>
    <property type="project" value="InterPro"/>
</dbReference>
<keyword evidence="7" id="KW-0175">Coiled coil</keyword>
<reference evidence="9" key="1">
    <citation type="submission" date="2021-01" db="EMBL/GenBank/DDBJ databases">
        <authorList>
            <person name="Corre E."/>
            <person name="Pelletier E."/>
            <person name="Niang G."/>
            <person name="Scheremetjew M."/>
            <person name="Finn R."/>
            <person name="Kale V."/>
            <person name="Holt S."/>
            <person name="Cochrane G."/>
            <person name="Meng A."/>
            <person name="Brown T."/>
            <person name="Cohen L."/>
        </authorList>
    </citation>
    <scope>NUCLEOTIDE SEQUENCE</scope>
    <source>
        <strain evidence="9">RCC927</strain>
    </source>
</reference>
<dbReference type="InterPro" id="IPR012850">
    <property type="entry name" value="A-amylase_bs_C"/>
</dbReference>
<evidence type="ECO:0000256" key="3">
    <source>
        <dbReference type="ARBA" id="ARBA00012595"/>
    </source>
</evidence>
<dbReference type="InterPro" id="IPR017853">
    <property type="entry name" value="GH"/>
</dbReference>
<dbReference type="GO" id="GO:0004556">
    <property type="term" value="F:alpha-amylase activity"/>
    <property type="evidence" value="ECO:0007669"/>
    <property type="project" value="UniProtKB-EC"/>
</dbReference>
<dbReference type="InterPro" id="IPR013780">
    <property type="entry name" value="Glyco_hydro_b"/>
</dbReference>
<dbReference type="CDD" id="cd11314">
    <property type="entry name" value="AmyAc_arch_bac_plant_AmyA"/>
    <property type="match status" value="1"/>
</dbReference>
<name>A0A7S3F620_9VIRI</name>
<dbReference type="Pfam" id="PF00027">
    <property type="entry name" value="cNMP_binding"/>
    <property type="match status" value="1"/>
</dbReference>
<dbReference type="Gene3D" id="3.20.20.80">
    <property type="entry name" value="Glycosidases"/>
    <property type="match status" value="1"/>
</dbReference>
<evidence type="ECO:0000256" key="2">
    <source>
        <dbReference type="ARBA" id="ARBA00008061"/>
    </source>
</evidence>
<dbReference type="PROSITE" id="PS50042">
    <property type="entry name" value="CNMP_BINDING_3"/>
    <property type="match status" value="1"/>
</dbReference>
<dbReference type="SUPFAM" id="SSF51445">
    <property type="entry name" value="(Trans)glycosidases"/>
    <property type="match status" value="1"/>
</dbReference>
<dbReference type="GO" id="GO:0005509">
    <property type="term" value="F:calcium ion binding"/>
    <property type="evidence" value="ECO:0007669"/>
    <property type="project" value="InterPro"/>
</dbReference>
<dbReference type="EMBL" id="HBHY01003586">
    <property type="protein sequence ID" value="CAE0129077.1"/>
    <property type="molecule type" value="Transcribed_RNA"/>
</dbReference>
<dbReference type="PANTHER" id="PTHR43447">
    <property type="entry name" value="ALPHA-AMYLASE"/>
    <property type="match status" value="1"/>
</dbReference>
<feature type="domain" description="Cyclic nucleotide-binding" evidence="8">
    <location>
        <begin position="1"/>
        <end position="64"/>
    </location>
</feature>
<dbReference type="InterPro" id="IPR006047">
    <property type="entry name" value="GH13_cat_dom"/>
</dbReference>
<dbReference type="SUPFAM" id="SSF51206">
    <property type="entry name" value="cAMP-binding domain-like"/>
    <property type="match status" value="1"/>
</dbReference>
<dbReference type="InterPro" id="IPR014710">
    <property type="entry name" value="RmlC-like_jellyroll"/>
</dbReference>
<proteinExistence type="inferred from homology"/>
<dbReference type="AlphaFoldDB" id="A0A7S3F620"/>
<dbReference type="SUPFAM" id="SSF51011">
    <property type="entry name" value="Glycosyl hydrolase domain"/>
    <property type="match status" value="1"/>
</dbReference>
<sequence>MLIEGEAFAFREDTGGPAAPLMRYRRGGYFGEVALMTERPRGATVRAAGPVRAAFLGQVDFKTLPDRTRAALEDRLVIYDPTKGLSVNIENNPPGAEGLTRVTISTVAVDFDQGALLAQIIAETASFNLRLIDANVFTERETGKVRDTFDILTEEGTMVPEHQLDALRTEIVELLNPRTTSRSSMPAIFGRLPSALAIAEAGGAQAAALPALMERMAKVADIIANAEGAEGEKLESSATAARQSLAAAQMAVAELETAQSQLEDARSAGASKDELAALAAQLDAAKLKLAAQQTANEEAAAVLERLVKEVEVSKIVAKAVEKEAPKPLELEQPVIEEKAEAKEPSSGAMGSGYEVLLQAFNWESWRQPYYDNLRGSLDELVGQGFTSLWMPPPSQSVSSQGYLPGDLYNLNSEYGSEQSLRDCLNAVRDRGLVPLADVVVNHRCAQIQDAQGRWNTYGGRMNWGPWAITEDSTAYGGTGKRKKEENFTAAPNIDHSNETVQRDISEWLNYLRSDVGFEGWRFDFVKGYPGKFTGDYIQATNPPPKMCVGEFWDTCAYSGGVLDYEQDAHRQRTVDWIDCTGGRSAAFDFTTKAVLQEAVARKEYWRLVDPAGRPPGVLGLWPSRAVTFIDNHDTGSTLNHWPFPDHGLAQGYAYILTHPGTPTVFTDHLYDGNLRSGILSLVALRKELRINSRSTVQILQADAEVYAAIIDGGACVLKIGPGSFDPHADERCAEAARAWDRRFEGDQWCVWTQK</sequence>
<dbReference type="Pfam" id="PF07821">
    <property type="entry name" value="Alpha-amyl_C2"/>
    <property type="match status" value="1"/>
</dbReference>
<dbReference type="CDD" id="cd00038">
    <property type="entry name" value="CAP_ED"/>
    <property type="match status" value="1"/>
</dbReference>
<dbReference type="Gene3D" id="2.60.40.1180">
    <property type="entry name" value="Golgi alpha-mannosidase II"/>
    <property type="match status" value="1"/>
</dbReference>
<evidence type="ECO:0000313" key="9">
    <source>
        <dbReference type="EMBL" id="CAE0129077.1"/>
    </source>
</evidence>
<evidence type="ECO:0000259" key="8">
    <source>
        <dbReference type="PROSITE" id="PS50042"/>
    </source>
</evidence>
<accession>A0A7S3F620</accession>
<evidence type="ECO:0000256" key="5">
    <source>
        <dbReference type="ARBA" id="ARBA00023295"/>
    </source>
</evidence>
<keyword evidence="5" id="KW-0326">Glycosidase</keyword>
<organism evidence="9">
    <name type="scientific">Prasinoderma singulare</name>
    <dbReference type="NCBI Taxonomy" id="676789"/>
    <lineage>
        <taxon>Eukaryota</taxon>
        <taxon>Viridiplantae</taxon>
        <taxon>Prasinodermophyta</taxon>
        <taxon>Prasinodermophyceae</taxon>
        <taxon>Prasinodermales</taxon>
        <taxon>Prasinodermaceae</taxon>
        <taxon>Prasinoderma</taxon>
    </lineage>
</organism>
<dbReference type="InterPro" id="IPR018490">
    <property type="entry name" value="cNMP-bd_dom_sf"/>
</dbReference>
<dbReference type="SMART" id="SM00810">
    <property type="entry name" value="Alpha-amyl_C2"/>
    <property type="match status" value="1"/>
</dbReference>
<dbReference type="EC" id="3.2.1.1" evidence="3"/>
<evidence type="ECO:0000256" key="6">
    <source>
        <dbReference type="ARBA" id="ARBA00030238"/>
    </source>
</evidence>
<dbReference type="InterPro" id="IPR000595">
    <property type="entry name" value="cNMP-bd_dom"/>
</dbReference>
<comment type="catalytic activity">
    <reaction evidence="1">
        <text>Endohydrolysis of (1-&gt;4)-alpha-D-glucosidic linkages in polysaccharides containing three or more (1-&gt;4)-alpha-linked D-glucose units.</text>
        <dbReference type="EC" id="3.2.1.1"/>
    </reaction>
</comment>
<dbReference type="SMART" id="SM00642">
    <property type="entry name" value="Aamy"/>
    <property type="match status" value="1"/>
</dbReference>
<keyword evidence="4" id="KW-0378">Hydrolase</keyword>
<comment type="similarity">
    <text evidence="2">Belongs to the glycosyl hydrolase 13 family.</text>
</comment>
<feature type="coiled-coil region" evidence="7">
    <location>
        <begin position="245"/>
        <end position="309"/>
    </location>
</feature>